<dbReference type="InterPro" id="IPR053176">
    <property type="entry name" value="T6SS_TssE1-like"/>
</dbReference>
<proteinExistence type="predicted"/>
<organism evidence="2">
    <name type="scientific">marine sediment metagenome</name>
    <dbReference type="NCBI Taxonomy" id="412755"/>
    <lineage>
        <taxon>unclassified sequences</taxon>
        <taxon>metagenomes</taxon>
        <taxon>ecological metagenomes</taxon>
    </lineage>
</organism>
<dbReference type="InterPro" id="IPR007048">
    <property type="entry name" value="IraD/Gp25-like"/>
</dbReference>
<protein>
    <recommendedName>
        <fullName evidence="1">IraD/Gp25-like domain-containing protein</fullName>
    </recommendedName>
</protein>
<dbReference type="PANTHER" id="PTHR38595:SF1">
    <property type="entry name" value="TYPE VI SECRETION SYSTEM COMPONENT TSSE1"/>
    <property type="match status" value="1"/>
</dbReference>
<name>A0A0F9H7U2_9ZZZZ</name>
<dbReference type="InterPro" id="IPR017737">
    <property type="entry name" value="TssE1-like"/>
</dbReference>
<dbReference type="PANTHER" id="PTHR38595">
    <property type="entry name" value="CYTOPLASMIC PROTEIN-RELATED"/>
    <property type="match status" value="1"/>
</dbReference>
<reference evidence="2" key="1">
    <citation type="journal article" date="2015" name="Nature">
        <title>Complex archaea that bridge the gap between prokaryotes and eukaryotes.</title>
        <authorList>
            <person name="Spang A."/>
            <person name="Saw J.H."/>
            <person name="Jorgensen S.L."/>
            <person name="Zaremba-Niedzwiedzka K."/>
            <person name="Martijn J."/>
            <person name="Lind A.E."/>
            <person name="van Eijk R."/>
            <person name="Schleper C."/>
            <person name="Guy L."/>
            <person name="Ettema T.J."/>
        </authorList>
    </citation>
    <scope>NUCLEOTIDE SEQUENCE</scope>
</reference>
<feature type="domain" description="IraD/Gp25-like" evidence="1">
    <location>
        <begin position="37"/>
        <end position="136"/>
    </location>
</feature>
<accession>A0A0F9H7U2</accession>
<dbReference type="NCBIfam" id="TIGR03357">
    <property type="entry name" value="VI_zyme"/>
    <property type="match status" value="1"/>
</dbReference>
<comment type="caution">
    <text evidence="2">The sequence shown here is derived from an EMBL/GenBank/DDBJ whole genome shotgun (WGS) entry which is preliminary data.</text>
</comment>
<sequence>MIEHKQQLQASIIDRLIDDEPDFQDAPSRTEGITISELRKNVRRDIEALLNARIQWHTWPTQYTELATSCLSYGLPDFSSMSVSSHEGRALLCETVRNTILKFEPRFLEVEVFTDEEVPLNRVLNLRINALLYADPEPEFISFDSEVEPVNLGMKIIEASL</sequence>
<gene>
    <name evidence="2" type="ORF">LCGC14_1818190</name>
</gene>
<evidence type="ECO:0000259" key="1">
    <source>
        <dbReference type="Pfam" id="PF04965"/>
    </source>
</evidence>
<evidence type="ECO:0000313" key="2">
    <source>
        <dbReference type="EMBL" id="KKL99061.1"/>
    </source>
</evidence>
<dbReference type="AlphaFoldDB" id="A0A0F9H7U2"/>
<dbReference type="Pfam" id="PF04965">
    <property type="entry name" value="GPW_gp25"/>
    <property type="match status" value="1"/>
</dbReference>
<dbReference type="EMBL" id="LAZR01017762">
    <property type="protein sequence ID" value="KKL99061.1"/>
    <property type="molecule type" value="Genomic_DNA"/>
</dbReference>
<dbReference type="SUPFAM" id="SSF160719">
    <property type="entry name" value="gpW/gp25-like"/>
    <property type="match status" value="1"/>
</dbReference>